<keyword evidence="3" id="KW-1185">Reference proteome</keyword>
<comment type="caution">
    <text evidence="2">The sequence shown here is derived from an EMBL/GenBank/DDBJ whole genome shotgun (WGS) entry which is preliminary data.</text>
</comment>
<name>A0ABP3XV81_9FLAO</name>
<dbReference type="EMBL" id="BAAAFG010000014">
    <property type="protein sequence ID" value="GAA0872268.1"/>
    <property type="molecule type" value="Genomic_DNA"/>
</dbReference>
<dbReference type="Proteomes" id="UP001500507">
    <property type="component" value="Unassembled WGS sequence"/>
</dbReference>
<dbReference type="RefSeq" id="WP_343765309.1">
    <property type="nucleotide sequence ID" value="NZ_BAAAFG010000014.1"/>
</dbReference>
<keyword evidence="1" id="KW-0812">Transmembrane</keyword>
<accession>A0ABP3XV81</accession>
<keyword evidence="1" id="KW-0472">Membrane</keyword>
<evidence type="ECO:0000256" key="1">
    <source>
        <dbReference type="SAM" id="Phobius"/>
    </source>
</evidence>
<evidence type="ECO:0000313" key="2">
    <source>
        <dbReference type="EMBL" id="GAA0872268.1"/>
    </source>
</evidence>
<evidence type="ECO:0000313" key="3">
    <source>
        <dbReference type="Proteomes" id="UP001500507"/>
    </source>
</evidence>
<organism evidence="2 3">
    <name type="scientific">Gangjinia marincola</name>
    <dbReference type="NCBI Taxonomy" id="578463"/>
    <lineage>
        <taxon>Bacteria</taxon>
        <taxon>Pseudomonadati</taxon>
        <taxon>Bacteroidota</taxon>
        <taxon>Flavobacteriia</taxon>
        <taxon>Flavobacteriales</taxon>
        <taxon>Flavobacteriaceae</taxon>
        <taxon>Gangjinia</taxon>
    </lineage>
</organism>
<protein>
    <recommendedName>
        <fullName evidence="4">C-type lysozyme inhibitor domain-containing protein</fullName>
    </recommendedName>
</protein>
<proteinExistence type="predicted"/>
<keyword evidence="1" id="KW-1133">Transmembrane helix</keyword>
<evidence type="ECO:0008006" key="4">
    <source>
        <dbReference type="Google" id="ProtNLM"/>
    </source>
</evidence>
<sequence length="121" mass="13562">MKTYLIIGLIVIVALVVGIYLFTKKEYALKESFASPDAAYTIDLYVEQGNPGSGSFTGDADFKKAYVILKNKNGEVLSKPSVLNSCRFTLGDFSLDWNEEGKIYFTKFNYIDLSDHSMNCM</sequence>
<reference evidence="3" key="1">
    <citation type="journal article" date="2019" name="Int. J. Syst. Evol. Microbiol.">
        <title>The Global Catalogue of Microorganisms (GCM) 10K type strain sequencing project: providing services to taxonomists for standard genome sequencing and annotation.</title>
        <authorList>
            <consortium name="The Broad Institute Genomics Platform"/>
            <consortium name="The Broad Institute Genome Sequencing Center for Infectious Disease"/>
            <person name="Wu L."/>
            <person name="Ma J."/>
        </authorList>
    </citation>
    <scope>NUCLEOTIDE SEQUENCE [LARGE SCALE GENOMIC DNA]</scope>
    <source>
        <strain evidence="3">JCM 16082</strain>
    </source>
</reference>
<gene>
    <name evidence="2" type="ORF">GCM10009117_14150</name>
</gene>
<feature type="transmembrane region" description="Helical" evidence="1">
    <location>
        <begin position="6"/>
        <end position="23"/>
    </location>
</feature>